<evidence type="ECO:0000313" key="2">
    <source>
        <dbReference type="Proteomes" id="UP000001903"/>
    </source>
</evidence>
<proteinExistence type="predicted"/>
<dbReference type="KEGG" id="htu:Htur_4979"/>
<dbReference type="AlphaFoldDB" id="D2S2W4"/>
<keyword evidence="2" id="KW-1185">Reference proteome</keyword>
<reference evidence="1 2" key="1">
    <citation type="journal article" date="2010" name="Stand. Genomic Sci.">
        <title>Complete genome sequence of Haloterrigena turkmenica type strain (4k).</title>
        <authorList>
            <person name="Saunders E."/>
            <person name="Tindall B.J."/>
            <person name="Fahnrich R."/>
            <person name="Lapidus A."/>
            <person name="Copeland A."/>
            <person name="Del Rio T.G."/>
            <person name="Lucas S."/>
            <person name="Chen F."/>
            <person name="Tice H."/>
            <person name="Cheng J.F."/>
            <person name="Han C."/>
            <person name="Detter J.C."/>
            <person name="Bruce D."/>
            <person name="Goodwin L."/>
            <person name="Chain P."/>
            <person name="Pitluck S."/>
            <person name="Pati A."/>
            <person name="Ivanova N."/>
            <person name="Mavromatis K."/>
            <person name="Chen A."/>
            <person name="Palaniappan K."/>
            <person name="Land M."/>
            <person name="Hauser L."/>
            <person name="Chang Y.J."/>
            <person name="Jeffries C.D."/>
            <person name="Brettin T."/>
            <person name="Rohde M."/>
            <person name="Goker M."/>
            <person name="Bristow J."/>
            <person name="Eisen J.A."/>
            <person name="Markowitz V."/>
            <person name="Hugenholtz P."/>
            <person name="Klenk H.P."/>
            <person name="Kyrpides N.C."/>
        </authorList>
    </citation>
    <scope>NUCLEOTIDE SEQUENCE [LARGE SCALE GENOMIC DNA]</scope>
    <source>
        <strain evidence="2">ATCC 51198 / DSM 5511 / JCM 9101 / NCIMB 13204 / VKM B-1734 / 4k</strain>
    </source>
</reference>
<dbReference type="EMBL" id="CP001863">
    <property type="protein sequence ID" value="ADB63711.1"/>
    <property type="molecule type" value="Genomic_DNA"/>
</dbReference>
<accession>D2S2W4</accession>
<protein>
    <submittedName>
        <fullName evidence="1">Uncharacterized protein</fullName>
    </submittedName>
</protein>
<geneLocation type="plasmid" evidence="1 2">
    <name>pHTUR03</name>
</geneLocation>
<dbReference type="HOGENOM" id="CLU_2270981_0_0_2"/>
<keyword evidence="1" id="KW-0614">Plasmid</keyword>
<gene>
    <name evidence="1" type="ordered locus">Htur_4979</name>
</gene>
<sequence>MILEQIIKIPITLKTIRKNLERLLLNGHRRIRPRWCGFKRGVGYCRQVCPRLIKRVVSRLPVWISMPQPHPIPKCLRMLLTGFSIQFLSEKVMLSFVSRRSR</sequence>
<dbReference type="Proteomes" id="UP000001903">
    <property type="component" value="Plasmid pHTUR03"/>
</dbReference>
<evidence type="ECO:0000313" key="1">
    <source>
        <dbReference type="EMBL" id="ADB63711.1"/>
    </source>
</evidence>
<name>D2S2W4_HALTV</name>
<organism evidence="1 2">
    <name type="scientific">Haloterrigena turkmenica (strain ATCC 51198 / DSM 5511 / JCM 9101 / NCIMB 13204 / VKM B-1734 / 4k)</name>
    <name type="common">Halococcus turkmenicus</name>
    <dbReference type="NCBI Taxonomy" id="543526"/>
    <lineage>
        <taxon>Archaea</taxon>
        <taxon>Methanobacteriati</taxon>
        <taxon>Methanobacteriota</taxon>
        <taxon>Stenosarchaea group</taxon>
        <taxon>Halobacteria</taxon>
        <taxon>Halobacteriales</taxon>
        <taxon>Natrialbaceae</taxon>
        <taxon>Haloterrigena</taxon>
    </lineage>
</organism>